<dbReference type="Proteomes" id="UP000235464">
    <property type="component" value="Chromosome I"/>
</dbReference>
<dbReference type="AlphaFoldDB" id="A0A2N9B368"/>
<evidence type="ECO:0000259" key="7">
    <source>
        <dbReference type="Pfam" id="PF00082"/>
    </source>
</evidence>
<dbReference type="EMBL" id="LT963352">
    <property type="protein sequence ID" value="SOR77796.1"/>
    <property type="molecule type" value="Genomic_DNA"/>
</dbReference>
<dbReference type="Gene3D" id="3.40.50.200">
    <property type="entry name" value="Peptidase S8/S53 domain"/>
    <property type="match status" value="1"/>
</dbReference>
<keyword evidence="9" id="KW-1185">Reference proteome</keyword>
<feature type="active site" description="Charge relay system" evidence="5">
    <location>
        <position position="354"/>
    </location>
</feature>
<dbReference type="PANTHER" id="PTHR43806:SF11">
    <property type="entry name" value="CEREVISIN-RELATED"/>
    <property type="match status" value="1"/>
</dbReference>
<dbReference type="OrthoDB" id="9795680at2"/>
<feature type="domain" description="Peptidase S8/S53" evidence="7">
    <location>
        <begin position="274"/>
        <end position="592"/>
    </location>
</feature>
<accession>A0A2N9B368</accession>
<evidence type="ECO:0000256" key="5">
    <source>
        <dbReference type="PROSITE-ProRule" id="PRU01240"/>
    </source>
</evidence>
<dbReference type="PROSITE" id="PS51892">
    <property type="entry name" value="SUBTILASE"/>
    <property type="match status" value="1"/>
</dbReference>
<dbReference type="Pfam" id="PF00082">
    <property type="entry name" value="Peptidase_S8"/>
    <property type="match status" value="1"/>
</dbReference>
<dbReference type="PANTHER" id="PTHR43806">
    <property type="entry name" value="PEPTIDASE S8"/>
    <property type="match status" value="1"/>
</dbReference>
<keyword evidence="3 5" id="KW-0378">Hydrolase</keyword>
<organism evidence="8 9">
    <name type="scientific">Streptomyces chartreusis NRRL 3882</name>
    <dbReference type="NCBI Taxonomy" id="1079985"/>
    <lineage>
        <taxon>Bacteria</taxon>
        <taxon>Bacillati</taxon>
        <taxon>Actinomycetota</taxon>
        <taxon>Actinomycetes</taxon>
        <taxon>Kitasatosporales</taxon>
        <taxon>Streptomycetaceae</taxon>
        <taxon>Streptomyces</taxon>
    </lineage>
</organism>
<dbReference type="InterPro" id="IPR036852">
    <property type="entry name" value="Peptidase_S8/S53_dom_sf"/>
</dbReference>
<dbReference type="EC" id="3.4.21.62" evidence="8"/>
<evidence type="ECO:0000256" key="6">
    <source>
        <dbReference type="SAM" id="MobiDB-lite"/>
    </source>
</evidence>
<feature type="region of interest" description="Disordered" evidence="6">
    <location>
        <begin position="492"/>
        <end position="518"/>
    </location>
</feature>
<evidence type="ECO:0000256" key="2">
    <source>
        <dbReference type="ARBA" id="ARBA00022670"/>
    </source>
</evidence>
<keyword evidence="2 5" id="KW-0645">Protease</keyword>
<dbReference type="InterPro" id="IPR015500">
    <property type="entry name" value="Peptidase_S8_subtilisin-rel"/>
</dbReference>
<evidence type="ECO:0000256" key="3">
    <source>
        <dbReference type="ARBA" id="ARBA00022801"/>
    </source>
</evidence>
<feature type="active site" description="Charge relay system" evidence="5">
    <location>
        <position position="544"/>
    </location>
</feature>
<evidence type="ECO:0000256" key="1">
    <source>
        <dbReference type="ARBA" id="ARBA00011073"/>
    </source>
</evidence>
<reference evidence="9" key="1">
    <citation type="submission" date="2017-11" db="EMBL/GenBank/DDBJ databases">
        <authorList>
            <person name="Wibberg D."/>
        </authorList>
    </citation>
    <scope>NUCLEOTIDE SEQUENCE [LARGE SCALE GENOMIC DNA]</scope>
</reference>
<evidence type="ECO:0000313" key="8">
    <source>
        <dbReference type="EMBL" id="SOR77796.1"/>
    </source>
</evidence>
<dbReference type="GO" id="GO:0004252">
    <property type="term" value="F:serine-type endopeptidase activity"/>
    <property type="evidence" value="ECO:0007669"/>
    <property type="project" value="UniProtKB-UniRule"/>
</dbReference>
<feature type="active site" description="Charge relay system" evidence="5">
    <location>
        <position position="277"/>
    </location>
</feature>
<sequence>MDRADLSAVFYGEGPVPVLWATYCPVHFDVWLAFARPPSSRGDADGPGAGAGPAAAARTGERGRQDLILAIREEYGVEQVLERFQSRGLMEKCRPIAAGSFVAAQLTLKELVSDILPLTSLAGAVRVAHELARGGGTESIEAALAGHVRTPATSEIHDSMERRQERGRHVTWLLRLLHRVVRNARPDLARDETRERAVTDVLVDMLDAVVVDTGPARRPHAPVGRVVDRRQKYPVVSVTTNRPATGAVVRSRRTIKADAAEQVFSVDTASIGWAVVDSGIDPRHPAFHDWDTTGPTPQQLETRIARSFDFTGVREKLSADVLVGGLVNWAAALPSVETTPSPGRPARPTPGDQHGTHIAGIIGGCWPELDFRGICPHIRLYDFRVLDDDGGGDEFSIVTALQAIRHINETAGRFIVAGVNISLSVPHDVASHSTGWTPVCVECDRLTRSGVVVVTAAGNAGFAGTARTLGSDYRNISISDPGNAESVITVGSTHRSNPHRHGVSYFSSRGPTGDGRPKPDLVAPGEDIDGPIPGEGIAAMHGTSQAAAHVSGAAAMLLARNRELIGRPERVKEILCATATDLARERHFQGHGLVDVLRAIQSV</sequence>
<protein>
    <submittedName>
        <fullName evidence="8">Subtilisin DY</fullName>
        <ecNumber evidence="8">3.4.21.62</ecNumber>
    </submittedName>
</protein>
<dbReference type="InterPro" id="IPR050131">
    <property type="entry name" value="Peptidase_S8_subtilisin-like"/>
</dbReference>
<dbReference type="RefSeq" id="WP_029181394.1">
    <property type="nucleotide sequence ID" value="NZ_LT962942.1"/>
</dbReference>
<evidence type="ECO:0000313" key="9">
    <source>
        <dbReference type="Proteomes" id="UP000235464"/>
    </source>
</evidence>
<dbReference type="InterPro" id="IPR000209">
    <property type="entry name" value="Peptidase_S8/S53_dom"/>
</dbReference>
<proteinExistence type="inferred from homology"/>
<dbReference type="GO" id="GO:0006508">
    <property type="term" value="P:proteolysis"/>
    <property type="evidence" value="ECO:0007669"/>
    <property type="project" value="UniProtKB-KW"/>
</dbReference>
<gene>
    <name evidence="8" type="primary">apr_1</name>
    <name evidence="8" type="ORF">SCNRRL3882_1265</name>
</gene>
<name>A0A2N9B368_STRCX</name>
<keyword evidence="4 5" id="KW-0720">Serine protease</keyword>
<dbReference type="PROSITE" id="PS00137">
    <property type="entry name" value="SUBTILASE_HIS"/>
    <property type="match status" value="1"/>
</dbReference>
<dbReference type="InterPro" id="IPR022398">
    <property type="entry name" value="Peptidase_S8_His-AS"/>
</dbReference>
<comment type="similarity">
    <text evidence="1 5">Belongs to the peptidase S8 family.</text>
</comment>
<dbReference type="SUPFAM" id="SSF52743">
    <property type="entry name" value="Subtilisin-like"/>
    <property type="match status" value="1"/>
</dbReference>
<dbReference type="PRINTS" id="PR00723">
    <property type="entry name" value="SUBTILISIN"/>
</dbReference>
<evidence type="ECO:0000256" key="4">
    <source>
        <dbReference type="ARBA" id="ARBA00022825"/>
    </source>
</evidence>